<evidence type="ECO:0000256" key="1">
    <source>
        <dbReference type="SAM" id="Phobius"/>
    </source>
</evidence>
<organism evidence="2 3">
    <name type="scientific">Xenoophorus captivus</name>
    <dbReference type="NCBI Taxonomy" id="1517983"/>
    <lineage>
        <taxon>Eukaryota</taxon>
        <taxon>Metazoa</taxon>
        <taxon>Chordata</taxon>
        <taxon>Craniata</taxon>
        <taxon>Vertebrata</taxon>
        <taxon>Euteleostomi</taxon>
        <taxon>Actinopterygii</taxon>
        <taxon>Neopterygii</taxon>
        <taxon>Teleostei</taxon>
        <taxon>Neoteleostei</taxon>
        <taxon>Acanthomorphata</taxon>
        <taxon>Ovalentaria</taxon>
        <taxon>Atherinomorphae</taxon>
        <taxon>Cyprinodontiformes</taxon>
        <taxon>Goodeidae</taxon>
        <taxon>Xenoophorus</taxon>
    </lineage>
</organism>
<keyword evidence="3" id="KW-1185">Reference proteome</keyword>
<dbReference type="EMBL" id="JAHRIN010017031">
    <property type="protein sequence ID" value="MEQ2196723.1"/>
    <property type="molecule type" value="Genomic_DNA"/>
</dbReference>
<proteinExistence type="predicted"/>
<gene>
    <name evidence="2" type="ORF">XENOCAPTIV_010321</name>
</gene>
<evidence type="ECO:0000313" key="2">
    <source>
        <dbReference type="EMBL" id="MEQ2196723.1"/>
    </source>
</evidence>
<feature type="transmembrane region" description="Helical" evidence="1">
    <location>
        <begin position="19"/>
        <end position="41"/>
    </location>
</feature>
<keyword evidence="1" id="KW-1133">Transmembrane helix</keyword>
<protein>
    <submittedName>
        <fullName evidence="2">Uncharacterized protein</fullName>
    </submittedName>
</protein>
<evidence type="ECO:0000313" key="3">
    <source>
        <dbReference type="Proteomes" id="UP001434883"/>
    </source>
</evidence>
<name>A0ABV0QMS2_9TELE</name>
<accession>A0ABV0QMS2</accession>
<dbReference type="Proteomes" id="UP001434883">
    <property type="component" value="Unassembled WGS sequence"/>
</dbReference>
<keyword evidence="1" id="KW-0472">Membrane</keyword>
<reference evidence="2 3" key="1">
    <citation type="submission" date="2021-06" db="EMBL/GenBank/DDBJ databases">
        <authorList>
            <person name="Palmer J.M."/>
        </authorList>
    </citation>
    <scope>NUCLEOTIDE SEQUENCE [LARGE SCALE GENOMIC DNA]</scope>
    <source>
        <strain evidence="2 3">XC_2019</strain>
        <tissue evidence="2">Muscle</tissue>
    </source>
</reference>
<keyword evidence="1" id="KW-0812">Transmembrane</keyword>
<comment type="caution">
    <text evidence="2">The sequence shown here is derived from an EMBL/GenBank/DDBJ whole genome shotgun (WGS) entry which is preliminary data.</text>
</comment>
<feature type="transmembrane region" description="Helical" evidence="1">
    <location>
        <begin position="48"/>
        <end position="67"/>
    </location>
</feature>
<sequence>MGWMIFDLTAVTVVKCHSVFWFCVCLCLIGCFDVFEFPFLVFYSLRSVLLTVLFYCIFRSLVLPVFWSPGCVLQFVSSSCSSMSSFVCVCFTSSLCLPVLHVLPVPCFPDHLPYCFMFTFVPI</sequence>